<dbReference type="PANTHER" id="PTHR38468">
    <property type="entry name" value="SLL0939 PROTEIN"/>
    <property type="match status" value="1"/>
</dbReference>
<dbReference type="PANTHER" id="PTHR38468:SF1">
    <property type="entry name" value="SLL0939 PROTEIN"/>
    <property type="match status" value="1"/>
</dbReference>
<accession>A0A4Y8X2X1</accession>
<keyword evidence="2" id="KW-1185">Reference proteome</keyword>
<comment type="caution">
    <text evidence="1">The sequence shown here is derived from an EMBL/GenBank/DDBJ whole genome shotgun (WGS) entry which is preliminary data.</text>
</comment>
<name>A0A4Y8X2X1_9MICC</name>
<dbReference type="AlphaFoldDB" id="A0A4Y8X2X1"/>
<dbReference type="EMBL" id="JACHMC010000001">
    <property type="protein sequence ID" value="MBB4883255.1"/>
    <property type="molecule type" value="Genomic_DNA"/>
</dbReference>
<evidence type="ECO:0000313" key="2">
    <source>
        <dbReference type="Proteomes" id="UP000560081"/>
    </source>
</evidence>
<dbReference type="Proteomes" id="UP000560081">
    <property type="component" value="Unassembled WGS sequence"/>
</dbReference>
<dbReference type="InterPro" id="IPR012427">
    <property type="entry name" value="DUF1622"/>
</dbReference>
<protein>
    <submittedName>
        <fullName evidence="1">Putative membrane protein</fullName>
    </submittedName>
</protein>
<dbReference type="Pfam" id="PF07784">
    <property type="entry name" value="DUF1622"/>
    <property type="match status" value="1"/>
</dbReference>
<dbReference type="RefSeq" id="WP_135029084.1">
    <property type="nucleotide sequence ID" value="NZ_BMLA01000002.1"/>
</dbReference>
<proteinExistence type="predicted"/>
<evidence type="ECO:0000313" key="1">
    <source>
        <dbReference type="EMBL" id="MBB4883255.1"/>
    </source>
</evidence>
<organism evidence="1 2">
    <name type="scientific">Micrococcus flavus</name>
    <dbReference type="NCBI Taxonomy" id="384602"/>
    <lineage>
        <taxon>Bacteria</taxon>
        <taxon>Bacillati</taxon>
        <taxon>Actinomycetota</taxon>
        <taxon>Actinomycetes</taxon>
        <taxon>Micrococcales</taxon>
        <taxon>Micrococcaceae</taxon>
        <taxon>Micrococcus</taxon>
    </lineage>
</organism>
<sequence length="130" mass="13679">MEETIQAVIGVVILVVESLGAAAVAVGAVAAVVLLVRGWLGGDRHGITRARVALGRALALALEFQLAADVLATAVAPTWDMIGRLAAIAAIRTALNHFLAKEIAEQQEVMARDEDVLPARPARRRAARVD</sequence>
<reference evidence="1 2" key="1">
    <citation type="submission" date="2020-08" db="EMBL/GenBank/DDBJ databases">
        <title>Sequencing the genomes of 1000 actinobacteria strains.</title>
        <authorList>
            <person name="Klenk H.-P."/>
        </authorList>
    </citation>
    <scope>NUCLEOTIDE SEQUENCE [LARGE SCALE GENOMIC DNA]</scope>
    <source>
        <strain evidence="1 2">DSM 19079</strain>
    </source>
</reference>
<gene>
    <name evidence="1" type="ORF">BJ976_001606</name>
</gene>